<dbReference type="RefSeq" id="WP_369455386.1">
    <property type="nucleotide sequence ID" value="NZ_JBGCUO010000001.1"/>
</dbReference>
<comment type="subcellular location">
    <subcellularLocation>
        <location evidence="1">Peroxisome</location>
    </subcellularLocation>
</comment>
<dbReference type="InterPro" id="IPR051053">
    <property type="entry name" value="ECH/Chromodomain_protein"/>
</dbReference>
<dbReference type="Pfam" id="PF00378">
    <property type="entry name" value="ECH_1"/>
    <property type="match status" value="1"/>
</dbReference>
<evidence type="ECO:0000256" key="1">
    <source>
        <dbReference type="ARBA" id="ARBA00004275"/>
    </source>
</evidence>
<gene>
    <name evidence="4" type="ORF">AB5I84_08300</name>
</gene>
<keyword evidence="3" id="KW-0413">Isomerase</keyword>
<dbReference type="SUPFAM" id="SSF52096">
    <property type="entry name" value="ClpP/crotonase"/>
    <property type="match status" value="1"/>
</dbReference>
<protein>
    <submittedName>
        <fullName evidence="4">Enoyl-CoA hydratase/isomerase family protein</fullName>
    </submittedName>
</protein>
<keyword evidence="5" id="KW-1185">Reference proteome</keyword>
<proteinExistence type="predicted"/>
<evidence type="ECO:0000256" key="2">
    <source>
        <dbReference type="ARBA" id="ARBA00023140"/>
    </source>
</evidence>
<evidence type="ECO:0000313" key="4">
    <source>
        <dbReference type="EMBL" id="MEY1662145.1"/>
    </source>
</evidence>
<dbReference type="EMBL" id="JBGCUO010000001">
    <property type="protein sequence ID" value="MEY1662145.1"/>
    <property type="molecule type" value="Genomic_DNA"/>
</dbReference>
<sequence>MPSLPTLSSNQVQLRCEDRVWIVSLARADKRNALTVAMYEDLRRVCEAAAASEQPRALLFTAEGGHFCAGNDLGDFLAATPESRAEGRLSPAMEWILALRRLDLPTIAAVRGHATGIGTTALLHMDLVVAAEDARLTTAFIDLGLTPEAGSSQLLPARVGDQVTARLLLAGDTLSGREAQQCGLVAYAVADEELYATALQLAQRLAAKPAAAMAATKALLRPQPEQLRERIEWESRLFAERMFSADTRARFDAFLAR</sequence>
<organism evidence="4 5">
    <name type="scientific">Isoalcanivorax beigongshangi</name>
    <dbReference type="NCBI Taxonomy" id="3238810"/>
    <lineage>
        <taxon>Bacteria</taxon>
        <taxon>Pseudomonadati</taxon>
        <taxon>Pseudomonadota</taxon>
        <taxon>Gammaproteobacteria</taxon>
        <taxon>Oceanospirillales</taxon>
        <taxon>Alcanivoracaceae</taxon>
        <taxon>Isoalcanivorax</taxon>
    </lineage>
</organism>
<comment type="caution">
    <text evidence="4">The sequence shown here is derived from an EMBL/GenBank/DDBJ whole genome shotgun (WGS) entry which is preliminary data.</text>
</comment>
<dbReference type="PANTHER" id="PTHR43684">
    <property type="match status" value="1"/>
</dbReference>
<dbReference type="PANTHER" id="PTHR43684:SF1">
    <property type="entry name" value="ENOYL-COA DELTA ISOMERASE 2"/>
    <property type="match status" value="1"/>
</dbReference>
<dbReference type="InterPro" id="IPR001753">
    <property type="entry name" value="Enoyl-CoA_hydra/iso"/>
</dbReference>
<reference evidence="4 5" key="1">
    <citation type="submission" date="2024-07" db="EMBL/GenBank/DDBJ databases">
        <authorList>
            <person name="Ren Q."/>
        </authorList>
    </citation>
    <scope>NUCLEOTIDE SEQUENCE [LARGE SCALE GENOMIC DNA]</scope>
    <source>
        <strain evidence="4 5">REN37</strain>
    </source>
</reference>
<keyword evidence="2" id="KW-0576">Peroxisome</keyword>
<accession>A0ABV4AKD2</accession>
<dbReference type="Gene3D" id="3.90.226.10">
    <property type="entry name" value="2-enoyl-CoA Hydratase, Chain A, domain 1"/>
    <property type="match status" value="1"/>
</dbReference>
<evidence type="ECO:0000256" key="3">
    <source>
        <dbReference type="ARBA" id="ARBA00023235"/>
    </source>
</evidence>
<evidence type="ECO:0000313" key="5">
    <source>
        <dbReference type="Proteomes" id="UP001562065"/>
    </source>
</evidence>
<name>A0ABV4AKD2_9GAMM</name>
<dbReference type="Proteomes" id="UP001562065">
    <property type="component" value="Unassembled WGS sequence"/>
</dbReference>
<dbReference type="CDD" id="cd06558">
    <property type="entry name" value="crotonase-like"/>
    <property type="match status" value="1"/>
</dbReference>
<dbReference type="InterPro" id="IPR029045">
    <property type="entry name" value="ClpP/crotonase-like_dom_sf"/>
</dbReference>